<dbReference type="GO" id="GO:0016787">
    <property type="term" value="F:hydrolase activity"/>
    <property type="evidence" value="ECO:0007669"/>
    <property type="project" value="InterPro"/>
</dbReference>
<dbReference type="CDD" id="cd17926">
    <property type="entry name" value="DEXHc_RE"/>
    <property type="match status" value="1"/>
</dbReference>
<dbReference type="EMBL" id="CP018632">
    <property type="protein sequence ID" value="ASJ70678.1"/>
    <property type="molecule type" value="Genomic_DNA"/>
</dbReference>
<dbReference type="KEGG" id="gai:IMCC3135_02825"/>
<gene>
    <name evidence="4" type="ORF">IMCC3135_02825</name>
</gene>
<evidence type="ECO:0000313" key="4">
    <source>
        <dbReference type="EMBL" id="ASJ70678.1"/>
    </source>
</evidence>
<dbReference type="CDD" id="cd18785">
    <property type="entry name" value="SF2_C"/>
    <property type="match status" value="1"/>
</dbReference>
<feature type="region of interest" description="Disordered" evidence="1">
    <location>
        <begin position="22"/>
        <end position="70"/>
    </location>
</feature>
<feature type="domain" description="Helicase C-terminal" evidence="3">
    <location>
        <begin position="643"/>
        <end position="819"/>
    </location>
</feature>
<dbReference type="InterPro" id="IPR027417">
    <property type="entry name" value="P-loop_NTPase"/>
</dbReference>
<evidence type="ECO:0008006" key="6">
    <source>
        <dbReference type="Google" id="ProtNLM"/>
    </source>
</evidence>
<dbReference type="AlphaFoldDB" id="A0A2Z2NLM4"/>
<sequence>MESKTDYLRNLEARVRSLEAENKALRATLENRNTPSGNSPEEASAKKTPQSDSSSYPTDKHNSQIETASSTLSPEAKIELFRTRFAGRSDLYARRWESRDGKKKGYSPVCANEWRDGICKKPVVRCHECLHRAFEPVTDAVVREHLTGAQVVGLYALDATSRCRFIVADFDHDSWQDDTRALVRSCRGLDIPVLSEISRSGDGAHVWFFFDTPVEAVAARRLVTALIERTCRVERLISLSSHDRLIPSQDSLTGAGFGSLVALPLQKSARERNASVFVDDELSPLADQWQALEDAPLISAEKLQVLIEIVEDGHGGADLRDAEADKTPWRRSSRGDVVSVSPAELPAHLSITLADGIYIERSDLPQPLVYAIARLAAFANPHWHELERVHRSTWKIARFVDKSQLLPRHIRIPRGCTDAVFELLGRYEIQLQVQDERIHGTQLQIKFTGELLPEQKAALSVLVGSDTGVLHAPPGFGKTVTAAAVIAQRGCSTLVVVHTTALLRQWRTRLAEFLSVATSEIGTLGGGRKSQLTGRLDVAGVRSLAKLDDDELASALEHYGQIIVDECHHAGAATHTRVLEAVRSRYVLGLTATPKRRDGLEPVMFMHCGPVRHHVAVSENMPIERVLEQLEWPVVPDTPAEALIQEVLSAVAEDLARTTMLAAAAVKAWRQGRKVLVLTERRVHIDALTEAISQVAGGSVPEPIVLHGKLTARVRRETMERLDRLTDDEPRCLVATGRLIGEGFDHPSLDTVVFAMPFAWRGTLQQYLGRLARASPGKSNICVIDVRDTGHPMLESMWRKRMRGYRALGWKKVTNKQLF</sequence>
<feature type="domain" description="Helicase ATP-binding" evidence="2">
    <location>
        <begin position="459"/>
        <end position="612"/>
    </location>
</feature>
<dbReference type="Gene3D" id="3.40.50.300">
    <property type="entry name" value="P-loop containing nucleotide triphosphate hydrolases"/>
    <property type="match status" value="2"/>
</dbReference>
<evidence type="ECO:0000259" key="2">
    <source>
        <dbReference type="PROSITE" id="PS51192"/>
    </source>
</evidence>
<keyword evidence="5" id="KW-1185">Reference proteome</keyword>
<dbReference type="SUPFAM" id="SSF52540">
    <property type="entry name" value="P-loop containing nucleoside triphosphate hydrolases"/>
    <property type="match status" value="2"/>
</dbReference>
<dbReference type="InterPro" id="IPR050742">
    <property type="entry name" value="Helicase_Restrict-Modif_Enz"/>
</dbReference>
<dbReference type="InterPro" id="IPR001650">
    <property type="entry name" value="Helicase_C-like"/>
</dbReference>
<dbReference type="InterPro" id="IPR006935">
    <property type="entry name" value="Helicase/UvrB_N"/>
</dbReference>
<dbReference type="GO" id="GO:0005829">
    <property type="term" value="C:cytosol"/>
    <property type="evidence" value="ECO:0007669"/>
    <property type="project" value="TreeGrafter"/>
</dbReference>
<dbReference type="Pfam" id="PF22548">
    <property type="entry name" value="AEP-TOTE"/>
    <property type="match status" value="1"/>
</dbReference>
<dbReference type="InterPro" id="IPR014001">
    <property type="entry name" value="Helicase_ATP-bd"/>
</dbReference>
<evidence type="ECO:0000256" key="1">
    <source>
        <dbReference type="SAM" id="MobiDB-lite"/>
    </source>
</evidence>
<accession>A0A2Z2NLM4</accession>
<dbReference type="Proteomes" id="UP000250079">
    <property type="component" value="Chromosome"/>
</dbReference>
<dbReference type="Pfam" id="PF00271">
    <property type="entry name" value="Helicase_C"/>
    <property type="match status" value="1"/>
</dbReference>
<dbReference type="GO" id="GO:0003677">
    <property type="term" value="F:DNA binding"/>
    <property type="evidence" value="ECO:0007669"/>
    <property type="project" value="InterPro"/>
</dbReference>
<dbReference type="Pfam" id="PF04851">
    <property type="entry name" value="ResIII"/>
    <property type="match status" value="1"/>
</dbReference>
<name>A0A2Z2NLM4_9GAMM</name>
<evidence type="ECO:0000259" key="3">
    <source>
        <dbReference type="PROSITE" id="PS51194"/>
    </source>
</evidence>
<dbReference type="RefSeq" id="WP_169727398.1">
    <property type="nucleotide sequence ID" value="NZ_CP018632.1"/>
</dbReference>
<dbReference type="SMART" id="SM00487">
    <property type="entry name" value="DEXDc"/>
    <property type="match status" value="1"/>
</dbReference>
<evidence type="ECO:0000313" key="5">
    <source>
        <dbReference type="Proteomes" id="UP000250079"/>
    </source>
</evidence>
<protein>
    <recommendedName>
        <fullName evidence="6">DNA repair helicase RadD</fullName>
    </recommendedName>
</protein>
<dbReference type="InterPro" id="IPR054347">
    <property type="entry name" value="TOTE_primase"/>
</dbReference>
<dbReference type="PANTHER" id="PTHR47396:SF1">
    <property type="entry name" value="ATP-DEPENDENT HELICASE IRC3-RELATED"/>
    <property type="match status" value="1"/>
</dbReference>
<dbReference type="PANTHER" id="PTHR47396">
    <property type="entry name" value="TYPE I RESTRICTION ENZYME ECOKI R PROTEIN"/>
    <property type="match status" value="1"/>
</dbReference>
<feature type="compositionally biased region" description="Polar residues" evidence="1">
    <location>
        <begin position="30"/>
        <end position="57"/>
    </location>
</feature>
<proteinExistence type="predicted"/>
<dbReference type="PROSITE" id="PS51192">
    <property type="entry name" value="HELICASE_ATP_BIND_1"/>
    <property type="match status" value="1"/>
</dbReference>
<dbReference type="PROSITE" id="PS51194">
    <property type="entry name" value="HELICASE_CTER"/>
    <property type="match status" value="1"/>
</dbReference>
<dbReference type="GO" id="GO:0005524">
    <property type="term" value="F:ATP binding"/>
    <property type="evidence" value="ECO:0007669"/>
    <property type="project" value="InterPro"/>
</dbReference>
<reference evidence="4 5" key="1">
    <citation type="submission" date="2016-12" db="EMBL/GenBank/DDBJ databases">
        <authorList>
            <person name="Song W.-J."/>
            <person name="Kurnit D.M."/>
        </authorList>
    </citation>
    <scope>NUCLEOTIDE SEQUENCE [LARGE SCALE GENOMIC DNA]</scope>
    <source>
        <strain evidence="4 5">IMCC3135</strain>
    </source>
</reference>
<organism evidence="4 5">
    <name type="scientific">Granulosicoccus antarcticus IMCC3135</name>
    <dbReference type="NCBI Taxonomy" id="1192854"/>
    <lineage>
        <taxon>Bacteria</taxon>
        <taxon>Pseudomonadati</taxon>
        <taxon>Pseudomonadota</taxon>
        <taxon>Gammaproteobacteria</taxon>
        <taxon>Chromatiales</taxon>
        <taxon>Granulosicoccaceae</taxon>
        <taxon>Granulosicoccus</taxon>
    </lineage>
</organism>